<dbReference type="InterPro" id="IPR026246">
    <property type="entry name" value="Fsip1"/>
</dbReference>
<proteinExistence type="inferred from homology"/>
<dbReference type="PANTHER" id="PTHR22012">
    <property type="entry name" value="FIBROUS SHEATH INTERACTING PROTEIN 1"/>
    <property type="match status" value="1"/>
</dbReference>
<evidence type="ECO:0000313" key="5">
    <source>
        <dbReference type="EMBL" id="CAL5136360.1"/>
    </source>
</evidence>
<accession>A0AAV2TI61</accession>
<gene>
    <name evidence="5" type="ORF">CDAUBV1_LOCUS10420</name>
</gene>
<sequence>MPREIPRVGHKDHDLGDVEDLIKAGCDRIKRLDELLRNKIREEKKIKERGRTLRKLIQFDLMNFIKPGLIGGEKTVEDTPTDPLSAEIFKNLAILQNSATGNPNLPRIEALKNMEQFLALCDAQEEAEGKLACRRFSDTVDDDNGFENIFPTECAQCSQDESDEELDARLAENEAIFSRSKIWTPVEEKEKEVNFPDDDKEPSHIHDSQAKDFIRRNIEMKQSSRQQLLPETRARKYGEVVNKLGKSSEVTAEMRTNQLCATYLLARKANQLMPQTDAEKARLEDLLAEDDYFTDTELLESVSSDMVNNSDDSLALLRGHSLATTGKFNVDQSSNSSSGSSANQWILWPYFDGQPTDALSESEPSVKSISQLSPNEFESVEPKECHRYSQTEEARTMFGRLSEIDKQLELLTQTREEYNHSAGSNGCSTTSSDEIVDSSKSPSPVRTRLGGPGEKVLEQAMQTRRQIHRLNEIDTQLAVIQKEDFEQ</sequence>
<dbReference type="EMBL" id="CAXLJL010000312">
    <property type="protein sequence ID" value="CAL5136360.1"/>
    <property type="molecule type" value="Genomic_DNA"/>
</dbReference>
<evidence type="ECO:0000256" key="3">
    <source>
        <dbReference type="ARBA" id="ARBA00023054"/>
    </source>
</evidence>
<comment type="similarity">
    <text evidence="1">Belongs to the FSIP1 family.</text>
</comment>
<name>A0AAV2TI61_CALDB</name>
<comment type="caution">
    <text evidence="5">The sequence shown here is derived from an EMBL/GenBank/DDBJ whole genome shotgun (WGS) entry which is preliminary data.</text>
</comment>
<organism evidence="5 6">
    <name type="scientific">Calicophoron daubneyi</name>
    <name type="common">Rumen fluke</name>
    <name type="synonym">Paramphistomum daubneyi</name>
    <dbReference type="NCBI Taxonomy" id="300641"/>
    <lineage>
        <taxon>Eukaryota</taxon>
        <taxon>Metazoa</taxon>
        <taxon>Spiralia</taxon>
        <taxon>Lophotrochozoa</taxon>
        <taxon>Platyhelminthes</taxon>
        <taxon>Trematoda</taxon>
        <taxon>Digenea</taxon>
        <taxon>Plagiorchiida</taxon>
        <taxon>Pronocephalata</taxon>
        <taxon>Paramphistomoidea</taxon>
        <taxon>Paramphistomidae</taxon>
        <taxon>Calicophoron</taxon>
    </lineage>
</organism>
<feature type="compositionally biased region" description="Polar residues" evidence="4">
    <location>
        <begin position="421"/>
        <end position="444"/>
    </location>
</feature>
<evidence type="ECO:0000256" key="1">
    <source>
        <dbReference type="ARBA" id="ARBA00010495"/>
    </source>
</evidence>
<dbReference type="AlphaFoldDB" id="A0AAV2TI61"/>
<keyword evidence="3" id="KW-0175">Coiled coil</keyword>
<dbReference type="PANTHER" id="PTHR22012:SF2">
    <property type="entry name" value="FIBROUS SHEATH-INTERACTING PROTEIN 1"/>
    <property type="match status" value="1"/>
</dbReference>
<protein>
    <recommendedName>
        <fullName evidence="2">Fibrous sheath-interacting protein 1</fullName>
    </recommendedName>
</protein>
<feature type="region of interest" description="Disordered" evidence="4">
    <location>
        <begin position="417"/>
        <end position="455"/>
    </location>
</feature>
<dbReference type="Proteomes" id="UP001497525">
    <property type="component" value="Unassembled WGS sequence"/>
</dbReference>
<reference evidence="5" key="1">
    <citation type="submission" date="2024-06" db="EMBL/GenBank/DDBJ databases">
        <authorList>
            <person name="Liu X."/>
            <person name="Lenzi L."/>
            <person name="Haldenby T S."/>
            <person name="Uol C."/>
        </authorList>
    </citation>
    <scope>NUCLEOTIDE SEQUENCE</scope>
</reference>
<evidence type="ECO:0000256" key="2">
    <source>
        <dbReference type="ARBA" id="ARBA00019480"/>
    </source>
</evidence>
<evidence type="ECO:0000256" key="4">
    <source>
        <dbReference type="SAM" id="MobiDB-lite"/>
    </source>
</evidence>
<evidence type="ECO:0000313" key="6">
    <source>
        <dbReference type="Proteomes" id="UP001497525"/>
    </source>
</evidence>